<dbReference type="InterPro" id="IPR016035">
    <property type="entry name" value="Acyl_Trfase/lysoPLipase"/>
</dbReference>
<gene>
    <name evidence="12" type="ORF">AOQ84DRAFT_378271</name>
</gene>
<evidence type="ECO:0000256" key="8">
    <source>
        <dbReference type="PROSITE-ProRule" id="PRU01161"/>
    </source>
</evidence>
<sequence>MSSQPLRKAPDRVPSPFKTSMSAIPIDIPVSRTSSFTPSRPPPQPRGSVSSTRESPLFPPAKALSASPKPVDLPNATVDKPCENCESAGIPTWHCSYCDMTFCDPCWAKQGPHKPGRTGPDGLPHEKADLRIVKRLKEILTPSSDPQEQHTLHLEDEDTTWFGIARDSDNQPIFQDYGRYATIIANSSTGEFKVRYPQLISFIGQTGAGKSTLVKMLIDQQERIVRPHHTAAFASPVVGSVRNENVPTSGDVHLYGDPKTYLGQNPVLYADCEGLEGGENMPISAQFCNMGPTSNRKRADSNPEHRKLHKIAKVARGTQRDITWANSPEKQKRQYAVTELYPRLLYTFSDVIVFVLRNPKTFESSVLAKLLSWASASMEKSLNQPTLPHAVIALNATDMEVDPAEWESEHATKVLMSTVAGAIHRDSTYRGLADYWIGQGRRVNTMKDLLECYYSSVTVVRIPIKGRYMKIDSQVEKLHAVITKKGSESFKARRRSRMLSNAEELNIYLQCAFDHFSQDLDTPFNFMDVAFKINPIPLDFGGNILKLAVAIKNCRRFTDPRNIFKELSYMVASCVMLDCVRQSLKGPPDQILEKGYLDYCDNALDDFCAIFWPCTFTNKKGQRCVNVKECHTKGHQNNRGAIIGTGIYESNFTWETFADDWLRYLQDWLSQFQQKVGGQMGYNPDATELVLASNLHHSNVNWFYQRLGGAENFVSHSACFCCLREMAEHPLPCGHILCTPCVKGYGKAQQGLYTLSACPLHEHNTLFATPWQVFFKPPLAGVRILSLDGGGIRGVVELEVLRSIEQALGGRIPIQEFFDLIVGTSTGGIIALGLGVENWSVDKCMSHFKKLVGKAFTPKLAGMRLGTSKYRTRPLEEGLKTYFKDVQIFGGIHETSKSHPRKVAVTAACETGEQAVIFTNYNRAEDGQVSYRMERPDDPNNELKLWEAARATSAAPTFFKPFVNSRTKEAYLDGAVFHNNPVRIANYESKLIWPDVEECHPDILLSIGTGHNGQDTVGYIDSTQVDRRRLHTRDTKAKSPKLGERQRSFPALWAFPEVTQWLNVLFKRVDNILDSEQIWKSFRNDVIGTSSYAEMLRYERFNPKVGFTAPKMDDKGQVDKLHDDVRERLSKPQMQSKIHRIAHRLIASCFYFEKTGPPREAEDHYIVQGTICCRFTKSSDYLRSLGGFIQKHQLHSFQPYFKIRELMHEETSQYIKISPEIIEKMTKFGYFEIGSIVIPISLQMGLISIELNLTDNRRITYPISGFPRSLTSEELLKRTTSPSSPDPERVKVASRRGTLRKKRGALHRPTFSTESSANSVNEDEAFPDSPGDVNEWVRRREEAARPTPRAPTLVEKPGVFELEGSSTIVEIDEDDVGLGVAMERSLFENQGYRPPDTEQDELARVLELSKIIR</sequence>
<dbReference type="GO" id="GO:0008270">
    <property type="term" value="F:zinc ion binding"/>
    <property type="evidence" value="ECO:0007669"/>
    <property type="project" value="UniProtKB-KW"/>
</dbReference>
<protein>
    <recommendedName>
        <fullName evidence="14">PNPLA domain-containing protein</fullName>
    </recommendedName>
</protein>
<dbReference type="GO" id="GO:0019369">
    <property type="term" value="P:arachidonate metabolic process"/>
    <property type="evidence" value="ECO:0007669"/>
    <property type="project" value="TreeGrafter"/>
</dbReference>
<dbReference type="InterPro" id="IPR017907">
    <property type="entry name" value="Znf_RING_CS"/>
</dbReference>
<keyword evidence="1" id="KW-0479">Metal-binding</keyword>
<dbReference type="InterPro" id="IPR002641">
    <property type="entry name" value="PNPLA_dom"/>
</dbReference>
<feature type="short sequence motif" description="GXGXXG" evidence="8">
    <location>
        <begin position="789"/>
        <end position="794"/>
    </location>
</feature>
<organism evidence="12 13">
    <name type="scientific">Glonium stellatum</name>
    <dbReference type="NCBI Taxonomy" id="574774"/>
    <lineage>
        <taxon>Eukaryota</taxon>
        <taxon>Fungi</taxon>
        <taxon>Dikarya</taxon>
        <taxon>Ascomycota</taxon>
        <taxon>Pezizomycotina</taxon>
        <taxon>Dothideomycetes</taxon>
        <taxon>Pleosporomycetidae</taxon>
        <taxon>Gloniales</taxon>
        <taxon>Gloniaceae</taxon>
        <taxon>Glonium</taxon>
    </lineage>
</organism>
<evidence type="ECO:0000256" key="4">
    <source>
        <dbReference type="ARBA" id="ARBA00022833"/>
    </source>
</evidence>
<dbReference type="PANTHER" id="PTHR24185">
    <property type="entry name" value="CALCIUM-INDEPENDENT PHOSPHOLIPASE A2-GAMMA"/>
    <property type="match status" value="1"/>
</dbReference>
<feature type="active site" description="Nucleophile" evidence="8">
    <location>
        <position position="825"/>
    </location>
</feature>
<dbReference type="EMBL" id="KV749978">
    <property type="protein sequence ID" value="OCL06802.1"/>
    <property type="molecule type" value="Genomic_DNA"/>
</dbReference>
<dbReference type="PROSITE" id="PS51635">
    <property type="entry name" value="PNPLA"/>
    <property type="match status" value="1"/>
</dbReference>
<dbReference type="OrthoDB" id="194358at2759"/>
<feature type="short sequence motif" description="DGA/G" evidence="8">
    <location>
        <begin position="973"/>
        <end position="975"/>
    </location>
</feature>
<keyword evidence="3 8" id="KW-0378">Hydrolase</keyword>
<feature type="region of interest" description="Disordered" evidence="9">
    <location>
        <begin position="1"/>
        <end position="72"/>
    </location>
</feature>
<feature type="domain" description="RING-type" evidence="10">
    <location>
        <begin position="719"/>
        <end position="762"/>
    </location>
</feature>
<evidence type="ECO:0000256" key="7">
    <source>
        <dbReference type="PROSITE-ProRule" id="PRU00175"/>
    </source>
</evidence>
<feature type="region of interest" description="Disordered" evidence="9">
    <location>
        <begin position="1274"/>
        <end position="1333"/>
    </location>
</feature>
<keyword evidence="13" id="KW-1185">Reference proteome</keyword>
<dbReference type="SUPFAM" id="SSF52151">
    <property type="entry name" value="FabD/lysophospholipase-like"/>
    <property type="match status" value="1"/>
</dbReference>
<dbReference type="Gene3D" id="3.40.50.300">
    <property type="entry name" value="P-loop containing nucleotide triphosphate hydrolases"/>
    <property type="match status" value="1"/>
</dbReference>
<feature type="short sequence motif" description="GXSXG" evidence="8">
    <location>
        <begin position="823"/>
        <end position="827"/>
    </location>
</feature>
<dbReference type="InterPro" id="IPR001841">
    <property type="entry name" value="Znf_RING"/>
</dbReference>
<dbReference type="PANTHER" id="PTHR24185:SF1">
    <property type="entry name" value="CALCIUM-INDEPENDENT PHOSPHOLIPASE A2-GAMMA"/>
    <property type="match status" value="1"/>
</dbReference>
<reference evidence="12 13" key="1">
    <citation type="journal article" date="2016" name="Nat. Commun.">
        <title>Ectomycorrhizal ecology is imprinted in the genome of the dominant symbiotic fungus Cenococcum geophilum.</title>
        <authorList>
            <consortium name="DOE Joint Genome Institute"/>
            <person name="Peter M."/>
            <person name="Kohler A."/>
            <person name="Ohm R.A."/>
            <person name="Kuo A."/>
            <person name="Krutzmann J."/>
            <person name="Morin E."/>
            <person name="Arend M."/>
            <person name="Barry K.W."/>
            <person name="Binder M."/>
            <person name="Choi C."/>
            <person name="Clum A."/>
            <person name="Copeland A."/>
            <person name="Grisel N."/>
            <person name="Haridas S."/>
            <person name="Kipfer T."/>
            <person name="LaButti K."/>
            <person name="Lindquist E."/>
            <person name="Lipzen A."/>
            <person name="Maire R."/>
            <person name="Meier B."/>
            <person name="Mihaltcheva S."/>
            <person name="Molinier V."/>
            <person name="Murat C."/>
            <person name="Poggeler S."/>
            <person name="Quandt C.A."/>
            <person name="Sperisen C."/>
            <person name="Tritt A."/>
            <person name="Tisserant E."/>
            <person name="Crous P.W."/>
            <person name="Henrissat B."/>
            <person name="Nehls U."/>
            <person name="Egli S."/>
            <person name="Spatafora J.W."/>
            <person name="Grigoriev I.V."/>
            <person name="Martin F.M."/>
        </authorList>
    </citation>
    <scope>NUCLEOTIDE SEQUENCE [LARGE SCALE GENOMIC DNA]</scope>
    <source>
        <strain evidence="12 13">CBS 207.34</strain>
    </source>
</reference>
<keyword evidence="4" id="KW-0862">Zinc</keyword>
<evidence type="ECO:0000259" key="11">
    <source>
        <dbReference type="PROSITE" id="PS51635"/>
    </source>
</evidence>
<keyword evidence="6 8" id="KW-0443">Lipid metabolism</keyword>
<name>A0A8E2EXN4_9PEZI</name>
<evidence type="ECO:0000313" key="12">
    <source>
        <dbReference type="EMBL" id="OCL06802.1"/>
    </source>
</evidence>
<dbReference type="GO" id="GO:0046486">
    <property type="term" value="P:glycerolipid metabolic process"/>
    <property type="evidence" value="ECO:0007669"/>
    <property type="project" value="UniProtKB-ARBA"/>
</dbReference>
<evidence type="ECO:0008006" key="14">
    <source>
        <dbReference type="Google" id="ProtNLM"/>
    </source>
</evidence>
<dbReference type="Proteomes" id="UP000250140">
    <property type="component" value="Unassembled WGS sequence"/>
</dbReference>
<evidence type="ECO:0000256" key="6">
    <source>
        <dbReference type="ARBA" id="ARBA00023098"/>
    </source>
</evidence>
<accession>A0A8E2EXN4</accession>
<dbReference type="GO" id="GO:0016020">
    <property type="term" value="C:membrane"/>
    <property type="evidence" value="ECO:0007669"/>
    <property type="project" value="TreeGrafter"/>
</dbReference>
<feature type="compositionally biased region" description="Polar residues" evidence="9">
    <location>
        <begin position="1310"/>
        <end position="1320"/>
    </location>
</feature>
<dbReference type="GO" id="GO:0016042">
    <property type="term" value="P:lipid catabolic process"/>
    <property type="evidence" value="ECO:0007669"/>
    <property type="project" value="UniProtKB-UniRule"/>
</dbReference>
<keyword evidence="5 8" id="KW-0442">Lipid degradation</keyword>
<evidence type="ECO:0000256" key="2">
    <source>
        <dbReference type="ARBA" id="ARBA00022771"/>
    </source>
</evidence>
<dbReference type="PROSITE" id="PS00518">
    <property type="entry name" value="ZF_RING_1"/>
    <property type="match status" value="1"/>
</dbReference>
<keyword evidence="2 7" id="KW-0863">Zinc-finger</keyword>
<feature type="domain" description="PNPLA" evidence="11">
    <location>
        <begin position="785"/>
        <end position="986"/>
    </location>
</feature>
<feature type="compositionally biased region" description="Low complexity" evidence="9">
    <location>
        <begin position="29"/>
        <end position="38"/>
    </location>
</feature>
<dbReference type="InterPro" id="IPR027417">
    <property type="entry name" value="P-loop_NTPase"/>
</dbReference>
<dbReference type="Pfam" id="PF01734">
    <property type="entry name" value="Patatin"/>
    <property type="match status" value="1"/>
</dbReference>
<evidence type="ECO:0000256" key="3">
    <source>
        <dbReference type="ARBA" id="ARBA00022801"/>
    </source>
</evidence>
<dbReference type="CDD" id="cd07199">
    <property type="entry name" value="Pat17_PNPLA8_PNPLA9_like"/>
    <property type="match status" value="1"/>
</dbReference>
<dbReference type="Gene3D" id="3.40.1090.10">
    <property type="entry name" value="Cytosolic phospholipase A2 catalytic domain"/>
    <property type="match status" value="1"/>
</dbReference>
<evidence type="ECO:0000313" key="13">
    <source>
        <dbReference type="Proteomes" id="UP000250140"/>
    </source>
</evidence>
<evidence type="ECO:0000256" key="1">
    <source>
        <dbReference type="ARBA" id="ARBA00022723"/>
    </source>
</evidence>
<evidence type="ECO:0000256" key="9">
    <source>
        <dbReference type="SAM" id="MobiDB-lite"/>
    </source>
</evidence>
<feature type="compositionally biased region" description="Basic residues" evidence="9">
    <location>
        <begin position="1292"/>
        <end position="1306"/>
    </location>
</feature>
<dbReference type="CDD" id="cd19757">
    <property type="entry name" value="Bbox1"/>
    <property type="match status" value="1"/>
</dbReference>
<dbReference type="PROSITE" id="PS50089">
    <property type="entry name" value="ZF_RING_2"/>
    <property type="match status" value="1"/>
</dbReference>
<evidence type="ECO:0000259" key="10">
    <source>
        <dbReference type="PROSITE" id="PS50089"/>
    </source>
</evidence>
<feature type="compositionally biased region" description="Low complexity" evidence="9">
    <location>
        <begin position="60"/>
        <end position="70"/>
    </location>
</feature>
<feature type="active site" description="Proton acceptor" evidence="8">
    <location>
        <position position="973"/>
    </location>
</feature>
<dbReference type="SUPFAM" id="SSF52540">
    <property type="entry name" value="P-loop containing nucleoside triphosphate hydrolases"/>
    <property type="match status" value="1"/>
</dbReference>
<evidence type="ECO:0000256" key="5">
    <source>
        <dbReference type="ARBA" id="ARBA00022963"/>
    </source>
</evidence>
<proteinExistence type="predicted"/>
<dbReference type="GO" id="GO:0047499">
    <property type="term" value="F:calcium-independent phospholipase A2 activity"/>
    <property type="evidence" value="ECO:0007669"/>
    <property type="project" value="TreeGrafter"/>
</dbReference>